<evidence type="ECO:0000313" key="4">
    <source>
        <dbReference type="Proteomes" id="UP001239213"/>
    </source>
</evidence>
<organism evidence="3 4">
    <name type="scientific">Colletotrichum cuscutae</name>
    <dbReference type="NCBI Taxonomy" id="1209917"/>
    <lineage>
        <taxon>Eukaryota</taxon>
        <taxon>Fungi</taxon>
        <taxon>Dikarya</taxon>
        <taxon>Ascomycota</taxon>
        <taxon>Pezizomycotina</taxon>
        <taxon>Sordariomycetes</taxon>
        <taxon>Hypocreomycetidae</taxon>
        <taxon>Glomerellales</taxon>
        <taxon>Glomerellaceae</taxon>
        <taxon>Colletotrichum</taxon>
        <taxon>Colletotrichum acutatum species complex</taxon>
    </lineage>
</organism>
<evidence type="ECO:0000256" key="1">
    <source>
        <dbReference type="SAM" id="MobiDB-lite"/>
    </source>
</evidence>
<evidence type="ECO:0000313" key="3">
    <source>
        <dbReference type="EMBL" id="KAK1476114.1"/>
    </source>
</evidence>
<proteinExistence type="predicted"/>
<gene>
    <name evidence="3" type="ORF">CCUS01_05218</name>
</gene>
<reference evidence="3" key="1">
    <citation type="submission" date="2016-11" db="EMBL/GenBank/DDBJ databases">
        <title>The genome sequence of Colletotrichum cuscutae.</title>
        <authorList>
            <person name="Baroncelli R."/>
        </authorList>
    </citation>
    <scope>NUCLEOTIDE SEQUENCE</scope>
    <source>
        <strain evidence="3">IMI 304802</strain>
    </source>
</reference>
<comment type="caution">
    <text evidence="3">The sequence shown here is derived from an EMBL/GenBank/DDBJ whole genome shotgun (WGS) entry which is preliminary data.</text>
</comment>
<accession>A0AAI9V8T8</accession>
<keyword evidence="4" id="KW-1185">Reference proteome</keyword>
<feature type="region of interest" description="Disordered" evidence="1">
    <location>
        <begin position="1"/>
        <end position="35"/>
    </location>
</feature>
<keyword evidence="2" id="KW-0472">Membrane</keyword>
<feature type="transmembrane region" description="Helical" evidence="2">
    <location>
        <begin position="177"/>
        <end position="201"/>
    </location>
</feature>
<evidence type="ECO:0000256" key="2">
    <source>
        <dbReference type="SAM" id="Phobius"/>
    </source>
</evidence>
<keyword evidence="2" id="KW-0812">Transmembrane</keyword>
<keyword evidence="2" id="KW-1133">Transmembrane helix</keyword>
<feature type="compositionally biased region" description="Low complexity" evidence="1">
    <location>
        <begin position="12"/>
        <end position="23"/>
    </location>
</feature>
<name>A0AAI9V8T8_9PEZI</name>
<dbReference type="Proteomes" id="UP001239213">
    <property type="component" value="Unassembled WGS sequence"/>
</dbReference>
<dbReference type="EMBL" id="MPDP01000146">
    <property type="protein sequence ID" value="KAK1476114.1"/>
    <property type="molecule type" value="Genomic_DNA"/>
</dbReference>
<sequence>MNKMQRRQARRSPMPMAFSSSQFPPSPISNAHPVGSRCGDRHWPNLPSARYFTACTVPAFCAMVLASGLQSTDSDTNSSRLTALAQDSHWNPVHAYAPFREAPRPTTGSLQHRQGIAWSWLCRPNPSASLPIPSCLLVFITKCSSHRAIGPNHRIRQLAGSGSLLTSAGNTCRGRTLALSVIGLALSMLCILSTPATYSVLGSRSLLAQGRFTLILDWNGRAPEPRSFPRLDSDDVSITL</sequence>
<feature type="compositionally biased region" description="Basic residues" evidence="1">
    <location>
        <begin position="1"/>
        <end position="10"/>
    </location>
</feature>
<protein>
    <submittedName>
        <fullName evidence="3">Uncharacterized protein</fullName>
    </submittedName>
</protein>
<dbReference type="AlphaFoldDB" id="A0AAI9V8T8"/>